<evidence type="ECO:0000313" key="1">
    <source>
        <dbReference type="EMBL" id="KAF4634737.1"/>
    </source>
</evidence>
<dbReference type="AlphaFoldDB" id="A0A8H4W5N3"/>
<proteinExistence type="predicted"/>
<protein>
    <submittedName>
        <fullName evidence="1">Uncharacterized protein</fullName>
    </submittedName>
</protein>
<gene>
    <name evidence="1" type="ORF">G7Y89_g3361</name>
</gene>
<reference evidence="1 2" key="1">
    <citation type="submission" date="2020-03" db="EMBL/GenBank/DDBJ databases">
        <title>Draft Genome Sequence of Cudoniella acicularis.</title>
        <authorList>
            <person name="Buettner E."/>
            <person name="Kellner H."/>
        </authorList>
    </citation>
    <scope>NUCLEOTIDE SEQUENCE [LARGE SCALE GENOMIC DNA]</scope>
    <source>
        <strain evidence="1 2">DSM 108380</strain>
    </source>
</reference>
<dbReference type="OrthoDB" id="1911848at2759"/>
<sequence>MYHHPEYTRDAMRRGNRFRLEFDYYSLGLVLLKIGLWNRITSVRASLGTELKEKILAKWVPLLGYCVGIAYQNAVAACLKGEFSGREGALEDKAVLLEFERLMKSLEAFYLRQQDVLFVVVVTGVGTDIVCSWEFVVATEEVEVDGEVALATGFVAVEVELVVPTKILVDVDAGMAEVLVDGGLDEAGGGITLKETEAPQSAKDVPSGQHPVSVQYWPAGQTLYPQKIARIQWIPQPQVNTENNKAIEPIVIEAIESEAEVETEGEDGDDWDNIILIPQPQRGSISLNPNRAQRTVMIPMDASPRRISSAHPIDVEGNCVMIWSPKSLKISEGWKYLIAKAVGNHVLFWSCRTRTTLQEPHPLSVTPNEPTAEKQNL</sequence>
<keyword evidence="2" id="KW-1185">Reference proteome</keyword>
<dbReference type="PANTHER" id="PTHR37542:SF3">
    <property type="entry name" value="PRION-INHIBITION AND PROPAGATION HELO DOMAIN-CONTAINING PROTEIN"/>
    <property type="match status" value="1"/>
</dbReference>
<name>A0A8H4W5N3_9HELO</name>
<dbReference type="EMBL" id="JAAMPI010000163">
    <property type="protein sequence ID" value="KAF4634737.1"/>
    <property type="molecule type" value="Genomic_DNA"/>
</dbReference>
<comment type="caution">
    <text evidence="1">The sequence shown here is derived from an EMBL/GenBank/DDBJ whole genome shotgun (WGS) entry which is preliminary data.</text>
</comment>
<evidence type="ECO:0000313" key="2">
    <source>
        <dbReference type="Proteomes" id="UP000566819"/>
    </source>
</evidence>
<accession>A0A8H4W5N3</accession>
<dbReference type="Proteomes" id="UP000566819">
    <property type="component" value="Unassembled WGS sequence"/>
</dbReference>
<dbReference type="PANTHER" id="PTHR37542">
    <property type="entry name" value="HELO DOMAIN-CONTAINING PROTEIN-RELATED"/>
    <property type="match status" value="1"/>
</dbReference>
<organism evidence="1 2">
    <name type="scientific">Cudoniella acicularis</name>
    <dbReference type="NCBI Taxonomy" id="354080"/>
    <lineage>
        <taxon>Eukaryota</taxon>
        <taxon>Fungi</taxon>
        <taxon>Dikarya</taxon>
        <taxon>Ascomycota</taxon>
        <taxon>Pezizomycotina</taxon>
        <taxon>Leotiomycetes</taxon>
        <taxon>Helotiales</taxon>
        <taxon>Tricladiaceae</taxon>
        <taxon>Cudoniella</taxon>
    </lineage>
</organism>